<gene>
    <name evidence="4" type="ORF">DV733_08445</name>
</gene>
<keyword evidence="2" id="KW-0012">Acyltransferase</keyword>
<evidence type="ECO:0000256" key="1">
    <source>
        <dbReference type="ARBA" id="ARBA00022679"/>
    </source>
</evidence>
<dbReference type="RefSeq" id="WP_049995118.1">
    <property type="nucleotide sequence ID" value="NZ_CP031310.1"/>
</dbReference>
<name>A0A4D6HBB0_9EURY</name>
<dbReference type="Gene3D" id="3.40.630.30">
    <property type="match status" value="1"/>
</dbReference>
<evidence type="ECO:0000256" key="2">
    <source>
        <dbReference type="ARBA" id="ARBA00023315"/>
    </source>
</evidence>
<evidence type="ECO:0000313" key="4">
    <source>
        <dbReference type="EMBL" id="QCC51273.1"/>
    </source>
</evidence>
<dbReference type="PROSITE" id="PS51186">
    <property type="entry name" value="GNAT"/>
    <property type="match status" value="1"/>
</dbReference>
<dbReference type="GeneID" id="39847886"/>
<organism evidence="4 5">
    <name type="scientific">Halapricum salinum</name>
    <dbReference type="NCBI Taxonomy" id="1457250"/>
    <lineage>
        <taxon>Archaea</taxon>
        <taxon>Methanobacteriati</taxon>
        <taxon>Methanobacteriota</taxon>
        <taxon>Stenosarchaea group</taxon>
        <taxon>Halobacteria</taxon>
        <taxon>Halobacteriales</taxon>
        <taxon>Haloarculaceae</taxon>
        <taxon>Halapricum</taxon>
    </lineage>
</organism>
<dbReference type="Pfam" id="PF13508">
    <property type="entry name" value="Acetyltransf_7"/>
    <property type="match status" value="1"/>
</dbReference>
<reference evidence="4 5" key="1">
    <citation type="journal article" date="2019" name="Nat. Commun.">
        <title>A new type of DNA phosphorothioation-based antiviral system in archaea.</title>
        <authorList>
            <person name="Xiong L."/>
            <person name="Liu S."/>
            <person name="Chen S."/>
            <person name="Xiao Y."/>
            <person name="Zhu B."/>
            <person name="Gao Y."/>
            <person name="Zhang Y."/>
            <person name="Chen B."/>
            <person name="Luo J."/>
            <person name="Deng Z."/>
            <person name="Chen X."/>
            <person name="Wang L."/>
            <person name="Chen S."/>
        </authorList>
    </citation>
    <scope>NUCLEOTIDE SEQUENCE [LARGE SCALE GENOMIC DNA]</scope>
    <source>
        <strain evidence="4 5">CBA1105</strain>
    </source>
</reference>
<dbReference type="PANTHER" id="PTHR43877:SF2">
    <property type="entry name" value="AMINOALKYLPHOSPHONATE N-ACETYLTRANSFERASE-RELATED"/>
    <property type="match status" value="1"/>
</dbReference>
<dbReference type="PANTHER" id="PTHR43877">
    <property type="entry name" value="AMINOALKYLPHOSPHONATE N-ACETYLTRANSFERASE-RELATED-RELATED"/>
    <property type="match status" value="1"/>
</dbReference>
<dbReference type="KEGG" id="hsn:DV733_08445"/>
<dbReference type="SUPFAM" id="SSF55729">
    <property type="entry name" value="Acyl-CoA N-acyltransferases (Nat)"/>
    <property type="match status" value="1"/>
</dbReference>
<dbReference type="OrthoDB" id="125295at2157"/>
<dbReference type="InterPro" id="IPR050832">
    <property type="entry name" value="Bact_Acetyltransf"/>
</dbReference>
<dbReference type="STRING" id="1457250.GCA_000755225_01213"/>
<feature type="domain" description="N-acetyltransferase" evidence="3">
    <location>
        <begin position="9"/>
        <end position="152"/>
    </location>
</feature>
<protein>
    <submittedName>
        <fullName evidence="4">GNAT family N-acetyltransferase</fullName>
    </submittedName>
</protein>
<keyword evidence="5" id="KW-1185">Reference proteome</keyword>
<keyword evidence="1 4" id="KW-0808">Transferase</keyword>
<dbReference type="Proteomes" id="UP000296706">
    <property type="component" value="Chromosome"/>
</dbReference>
<dbReference type="AlphaFoldDB" id="A0A4D6HBB0"/>
<evidence type="ECO:0000313" key="5">
    <source>
        <dbReference type="Proteomes" id="UP000296706"/>
    </source>
</evidence>
<dbReference type="EMBL" id="CP031310">
    <property type="protein sequence ID" value="QCC51273.1"/>
    <property type="molecule type" value="Genomic_DNA"/>
</dbReference>
<proteinExistence type="predicted"/>
<dbReference type="InterPro" id="IPR000182">
    <property type="entry name" value="GNAT_dom"/>
</dbReference>
<dbReference type="GO" id="GO:0016747">
    <property type="term" value="F:acyltransferase activity, transferring groups other than amino-acyl groups"/>
    <property type="evidence" value="ECO:0007669"/>
    <property type="project" value="InterPro"/>
</dbReference>
<evidence type="ECO:0000259" key="3">
    <source>
        <dbReference type="PROSITE" id="PS51186"/>
    </source>
</evidence>
<accession>A0A4D6HBB0</accession>
<dbReference type="InterPro" id="IPR016181">
    <property type="entry name" value="Acyl_CoA_acyltransferase"/>
</dbReference>
<sequence length="162" mass="18137">MPDTSEGEVEIRPMRDADIEPAMDLLETWNMAPQTGNTDAERSTIRVDNSFVAEDSGAVVGVASYIVHSETLGETASLAVDPDYRGQGIGYRLQVRRLEAMASLGIETVRTETDRPETIEWYVEHFGYERVGTTPKKHEFSLSDVEEWTILELDLAAWEPSD</sequence>
<dbReference type="CDD" id="cd04301">
    <property type="entry name" value="NAT_SF"/>
    <property type="match status" value="1"/>
</dbReference>